<dbReference type="STRING" id="104452.A0A0L7LEK7"/>
<comment type="caution">
    <text evidence="2">The sequence shown here is derived from an EMBL/GenBank/DDBJ whole genome shotgun (WGS) entry which is preliminary data.</text>
</comment>
<dbReference type="GO" id="GO:0004252">
    <property type="term" value="F:serine-type endopeptidase activity"/>
    <property type="evidence" value="ECO:0007669"/>
    <property type="project" value="InterPro"/>
</dbReference>
<dbReference type="PANTHER" id="PTHR24260:SF143">
    <property type="entry name" value="SERINE PROTEASE GD-LIKE PROTEIN"/>
    <property type="match status" value="1"/>
</dbReference>
<feature type="domain" description="Peptidase S1" evidence="1">
    <location>
        <begin position="1"/>
        <end position="92"/>
    </location>
</feature>
<keyword evidence="3" id="KW-1185">Reference proteome</keyword>
<protein>
    <submittedName>
        <fullName evidence="2">Hemolymph proteinase 19</fullName>
    </submittedName>
</protein>
<dbReference type="InterPro" id="IPR051333">
    <property type="entry name" value="CLIP_Serine_Protease"/>
</dbReference>
<feature type="non-terminal residue" evidence="2">
    <location>
        <position position="92"/>
    </location>
</feature>
<organism evidence="2 3">
    <name type="scientific">Operophtera brumata</name>
    <name type="common">Winter moth</name>
    <name type="synonym">Phalaena brumata</name>
    <dbReference type="NCBI Taxonomy" id="104452"/>
    <lineage>
        <taxon>Eukaryota</taxon>
        <taxon>Metazoa</taxon>
        <taxon>Ecdysozoa</taxon>
        <taxon>Arthropoda</taxon>
        <taxon>Hexapoda</taxon>
        <taxon>Insecta</taxon>
        <taxon>Pterygota</taxon>
        <taxon>Neoptera</taxon>
        <taxon>Endopterygota</taxon>
        <taxon>Lepidoptera</taxon>
        <taxon>Glossata</taxon>
        <taxon>Ditrysia</taxon>
        <taxon>Geometroidea</taxon>
        <taxon>Geometridae</taxon>
        <taxon>Larentiinae</taxon>
        <taxon>Operophtera</taxon>
    </lineage>
</organism>
<dbReference type="PANTHER" id="PTHR24260">
    <property type="match status" value="1"/>
</dbReference>
<proteinExistence type="predicted"/>
<reference evidence="2 3" key="1">
    <citation type="journal article" date="2015" name="Genome Biol. Evol.">
        <title>The genome of winter moth (Operophtera brumata) provides a genomic perspective on sexual dimorphism and phenology.</title>
        <authorList>
            <person name="Derks M.F."/>
            <person name="Smit S."/>
            <person name="Salis L."/>
            <person name="Schijlen E."/>
            <person name="Bossers A."/>
            <person name="Mateman C."/>
            <person name="Pijl A.S."/>
            <person name="de Ridder D."/>
            <person name="Groenen M.A."/>
            <person name="Visser M.E."/>
            <person name="Megens H.J."/>
        </authorList>
    </citation>
    <scope>NUCLEOTIDE SEQUENCE [LARGE SCALE GENOMIC DNA]</scope>
    <source>
        <strain evidence="2">WM2013NL</strain>
        <tissue evidence="2">Head and thorax</tissue>
    </source>
</reference>
<name>A0A0L7LEK7_OPEBR</name>
<evidence type="ECO:0000259" key="1">
    <source>
        <dbReference type="PROSITE" id="PS50240"/>
    </source>
</evidence>
<sequence length="92" mass="10401">MPVVSQETCIRSYSEFFVRFTSAYTYCAGFRDGTSVCNGDSGGGMVFKIGSAWYVRGLVSVSVARENEYRCDPSHYVIFTDLAKFLPWIREN</sequence>
<evidence type="ECO:0000313" key="3">
    <source>
        <dbReference type="Proteomes" id="UP000037510"/>
    </source>
</evidence>
<dbReference type="EMBL" id="JTDY01001395">
    <property type="protein sequence ID" value="KOB73983.1"/>
    <property type="molecule type" value="Genomic_DNA"/>
</dbReference>
<dbReference type="AlphaFoldDB" id="A0A0L7LEK7"/>
<dbReference type="InterPro" id="IPR001254">
    <property type="entry name" value="Trypsin_dom"/>
</dbReference>
<dbReference type="PROSITE" id="PS50240">
    <property type="entry name" value="TRYPSIN_DOM"/>
    <property type="match status" value="1"/>
</dbReference>
<dbReference type="Gene3D" id="2.40.10.10">
    <property type="entry name" value="Trypsin-like serine proteases"/>
    <property type="match status" value="1"/>
</dbReference>
<dbReference type="Proteomes" id="UP000037510">
    <property type="component" value="Unassembled WGS sequence"/>
</dbReference>
<evidence type="ECO:0000313" key="2">
    <source>
        <dbReference type="EMBL" id="KOB73983.1"/>
    </source>
</evidence>
<dbReference type="GO" id="GO:0006508">
    <property type="term" value="P:proteolysis"/>
    <property type="evidence" value="ECO:0007669"/>
    <property type="project" value="InterPro"/>
</dbReference>
<dbReference type="InterPro" id="IPR043504">
    <property type="entry name" value="Peptidase_S1_PA_chymotrypsin"/>
</dbReference>
<gene>
    <name evidence="2" type="ORF">OBRU01_09731</name>
</gene>
<dbReference type="InterPro" id="IPR009003">
    <property type="entry name" value="Peptidase_S1_PA"/>
</dbReference>
<dbReference type="Pfam" id="PF00089">
    <property type="entry name" value="Trypsin"/>
    <property type="match status" value="1"/>
</dbReference>
<dbReference type="SUPFAM" id="SSF50494">
    <property type="entry name" value="Trypsin-like serine proteases"/>
    <property type="match status" value="1"/>
</dbReference>
<accession>A0A0L7LEK7</accession>